<dbReference type="InterPro" id="IPR051533">
    <property type="entry name" value="WaaL-like"/>
</dbReference>
<evidence type="ECO:0000256" key="2">
    <source>
        <dbReference type="ARBA" id="ARBA00022692"/>
    </source>
</evidence>
<keyword evidence="4 5" id="KW-0472">Membrane</keyword>
<dbReference type="Proteomes" id="UP001301140">
    <property type="component" value="Unassembled WGS sequence"/>
</dbReference>
<sequence>MRVAALRLPSRSRLLDLCLAVHTVVFLGLFVTDAVLSLRPYVPLFAKPVELFALMLLPIILRVHVPDFRHHRLAFSLAMWRDNAHVLVPFAILIVLAFMTGILPGADLGYGEGKALFILIYRFLMLAGGLTAAILLLRIGWRPVVLLLLLFLLGSVFYDIAWPGTLSQMASRAGGFQQNPNLAAIAIVMLTAMAVRYDRMYPLDLAVILLSFIATFSTLSRGGLLQFAVFLANYVWLTGRGRRVEQLVVAPVVAALMIGIGALSISTMTTSSTMFDDENAQRRLATFSLGNETVYETDDVRLGLIPKYLKLIDESIIFGQGTGFSRSQPFGPHNTYLEVWVNNGFLALAAYLWLLGALLYMAWARRFWQGFVFAQIALVAGFFTHNVIQLPVFLLSAGLALGLSWGLAVERTLRHRRRAAAAANRAAPPAAPS</sequence>
<feature type="transmembrane region" description="Helical" evidence="5">
    <location>
        <begin position="390"/>
        <end position="409"/>
    </location>
</feature>
<dbReference type="PANTHER" id="PTHR37422:SF17">
    <property type="entry name" value="O-ANTIGEN LIGASE"/>
    <property type="match status" value="1"/>
</dbReference>
<feature type="transmembrane region" description="Helical" evidence="5">
    <location>
        <begin position="84"/>
        <end position="103"/>
    </location>
</feature>
<dbReference type="GO" id="GO:0016874">
    <property type="term" value="F:ligase activity"/>
    <property type="evidence" value="ECO:0007669"/>
    <property type="project" value="UniProtKB-KW"/>
</dbReference>
<feature type="transmembrane region" description="Helical" evidence="5">
    <location>
        <begin position="247"/>
        <end position="265"/>
    </location>
</feature>
<feature type="transmembrane region" description="Helical" evidence="5">
    <location>
        <begin position="205"/>
        <end position="235"/>
    </location>
</feature>
<dbReference type="GO" id="GO:0016020">
    <property type="term" value="C:membrane"/>
    <property type="evidence" value="ECO:0007669"/>
    <property type="project" value="UniProtKB-SubCell"/>
</dbReference>
<accession>A0AAP3UZE3</accession>
<dbReference type="Pfam" id="PF04932">
    <property type="entry name" value="Wzy_C"/>
    <property type="match status" value="1"/>
</dbReference>
<feature type="transmembrane region" description="Helical" evidence="5">
    <location>
        <begin position="144"/>
        <end position="162"/>
    </location>
</feature>
<gene>
    <name evidence="7" type="ORF">PZ740_06630</name>
</gene>
<keyword evidence="7" id="KW-0436">Ligase</keyword>
<organism evidence="7 8">
    <name type="scientific">Marinimicrococcus flavescens</name>
    <dbReference type="NCBI Taxonomy" id="3031815"/>
    <lineage>
        <taxon>Bacteria</taxon>
        <taxon>Pseudomonadati</taxon>
        <taxon>Pseudomonadota</taxon>
        <taxon>Alphaproteobacteria</taxon>
        <taxon>Geminicoccales</taxon>
        <taxon>Geminicoccaceae</taxon>
        <taxon>Marinimicrococcus</taxon>
    </lineage>
</organism>
<evidence type="ECO:0000256" key="3">
    <source>
        <dbReference type="ARBA" id="ARBA00022989"/>
    </source>
</evidence>
<dbReference type="RefSeq" id="WP_327788476.1">
    <property type="nucleotide sequence ID" value="NZ_JARGEQ010000061.1"/>
</dbReference>
<proteinExistence type="predicted"/>
<evidence type="ECO:0000313" key="7">
    <source>
        <dbReference type="EMBL" id="MDF1586056.1"/>
    </source>
</evidence>
<name>A0AAP3UZE3_9PROT</name>
<dbReference type="PANTHER" id="PTHR37422">
    <property type="entry name" value="TEICHURONIC ACID BIOSYNTHESIS PROTEIN TUAE"/>
    <property type="match status" value="1"/>
</dbReference>
<feature type="transmembrane region" description="Helical" evidence="5">
    <location>
        <begin position="12"/>
        <end position="32"/>
    </location>
</feature>
<keyword evidence="3 5" id="KW-1133">Transmembrane helix</keyword>
<protein>
    <submittedName>
        <fullName evidence="7">O-antigen ligase family protein</fullName>
    </submittedName>
</protein>
<keyword evidence="8" id="KW-1185">Reference proteome</keyword>
<feature type="transmembrane region" description="Helical" evidence="5">
    <location>
        <begin position="115"/>
        <end position="137"/>
    </location>
</feature>
<dbReference type="InterPro" id="IPR007016">
    <property type="entry name" value="O-antigen_ligase-rel_domated"/>
</dbReference>
<feature type="transmembrane region" description="Helical" evidence="5">
    <location>
        <begin position="44"/>
        <end position="63"/>
    </location>
</feature>
<evidence type="ECO:0000256" key="1">
    <source>
        <dbReference type="ARBA" id="ARBA00004141"/>
    </source>
</evidence>
<dbReference type="EMBL" id="JARGEQ010000061">
    <property type="protein sequence ID" value="MDF1586056.1"/>
    <property type="molecule type" value="Genomic_DNA"/>
</dbReference>
<feature type="domain" description="O-antigen ligase-related" evidence="6">
    <location>
        <begin position="207"/>
        <end position="352"/>
    </location>
</feature>
<evidence type="ECO:0000256" key="4">
    <source>
        <dbReference type="ARBA" id="ARBA00023136"/>
    </source>
</evidence>
<feature type="transmembrane region" description="Helical" evidence="5">
    <location>
        <begin position="339"/>
        <end position="360"/>
    </location>
</feature>
<dbReference type="AlphaFoldDB" id="A0AAP3UZE3"/>
<comment type="subcellular location">
    <subcellularLocation>
        <location evidence="1">Membrane</location>
        <topology evidence="1">Multi-pass membrane protein</topology>
    </subcellularLocation>
</comment>
<evidence type="ECO:0000256" key="5">
    <source>
        <dbReference type="SAM" id="Phobius"/>
    </source>
</evidence>
<evidence type="ECO:0000313" key="8">
    <source>
        <dbReference type="Proteomes" id="UP001301140"/>
    </source>
</evidence>
<keyword evidence="2 5" id="KW-0812">Transmembrane</keyword>
<reference evidence="7 8" key="1">
    <citation type="submission" date="2023-03" db="EMBL/GenBank/DDBJ databases">
        <title>YIM 152171 draft genome.</title>
        <authorList>
            <person name="Yang Z."/>
        </authorList>
    </citation>
    <scope>NUCLEOTIDE SEQUENCE [LARGE SCALE GENOMIC DNA]</scope>
    <source>
        <strain evidence="7 8">YIM 152171</strain>
    </source>
</reference>
<comment type="caution">
    <text evidence="7">The sequence shown here is derived from an EMBL/GenBank/DDBJ whole genome shotgun (WGS) entry which is preliminary data.</text>
</comment>
<evidence type="ECO:0000259" key="6">
    <source>
        <dbReference type="Pfam" id="PF04932"/>
    </source>
</evidence>